<proteinExistence type="predicted"/>
<feature type="region of interest" description="Disordered" evidence="1">
    <location>
        <begin position="31"/>
        <end position="53"/>
    </location>
</feature>
<keyword evidence="2" id="KW-0812">Transmembrane</keyword>
<evidence type="ECO:0000313" key="3">
    <source>
        <dbReference type="EMBL" id="KAJ4439710.1"/>
    </source>
</evidence>
<accession>A0ABQ8T1Z3</accession>
<protein>
    <submittedName>
        <fullName evidence="3">Uncharacterized protein</fullName>
    </submittedName>
</protein>
<keyword evidence="4" id="KW-1185">Reference proteome</keyword>
<evidence type="ECO:0000256" key="2">
    <source>
        <dbReference type="SAM" id="Phobius"/>
    </source>
</evidence>
<feature type="transmembrane region" description="Helical" evidence="2">
    <location>
        <begin position="267"/>
        <end position="287"/>
    </location>
</feature>
<evidence type="ECO:0000256" key="1">
    <source>
        <dbReference type="SAM" id="MobiDB-lite"/>
    </source>
</evidence>
<name>A0ABQ8T1Z3_PERAM</name>
<keyword evidence="2" id="KW-1133">Transmembrane helix</keyword>
<feature type="compositionally biased region" description="Acidic residues" evidence="1">
    <location>
        <begin position="38"/>
        <end position="53"/>
    </location>
</feature>
<evidence type="ECO:0000313" key="4">
    <source>
        <dbReference type="Proteomes" id="UP001148838"/>
    </source>
</evidence>
<keyword evidence="2" id="KW-0472">Membrane</keyword>
<gene>
    <name evidence="3" type="ORF">ANN_07838</name>
</gene>
<dbReference type="EMBL" id="JAJSOF020000017">
    <property type="protein sequence ID" value="KAJ4439710.1"/>
    <property type="molecule type" value="Genomic_DNA"/>
</dbReference>
<sequence>MPSHPFNLYEMSFSAASEGHVWCDAASGGFKDVKGRDEEDENLEPDDEDLEDEGWGWWLPLTVFLDETNSGLGAEDEEEEVEVVVVVVVVAAAVVVVVVVLEEGEEVEEDEVEEEEVVVVVVEVEEEEEDDDGVDGDEDVDEDEGDEEVEVLALEHVCVELGSLGRMVAVERRDELGVTVDSCSWISIMWSPSRIVRFSGAFPDRKSFTCNTHTHQLPGDKLEPHDTNKASLIRQLSQEIIGIHAMLKVECLICCVHRYDDGNYTKIHCNILCTLFVIFIACIFLYMNTVVAKRPAVMRPKINIIMKPFLVQRHTRTRLYKTLTRPVLRYGSEEWTLKLWFF</sequence>
<dbReference type="Proteomes" id="UP001148838">
    <property type="component" value="Unassembled WGS sequence"/>
</dbReference>
<reference evidence="3 4" key="1">
    <citation type="journal article" date="2022" name="Allergy">
        <title>Genome assembly and annotation of Periplaneta americana reveal a comprehensive cockroach allergen profile.</title>
        <authorList>
            <person name="Wang L."/>
            <person name="Xiong Q."/>
            <person name="Saelim N."/>
            <person name="Wang L."/>
            <person name="Nong W."/>
            <person name="Wan A.T."/>
            <person name="Shi M."/>
            <person name="Liu X."/>
            <person name="Cao Q."/>
            <person name="Hui J.H.L."/>
            <person name="Sookrung N."/>
            <person name="Leung T.F."/>
            <person name="Tungtrongchitr A."/>
            <person name="Tsui S.K.W."/>
        </authorList>
    </citation>
    <scope>NUCLEOTIDE SEQUENCE [LARGE SCALE GENOMIC DNA]</scope>
    <source>
        <strain evidence="3">PWHHKU_190912</strain>
    </source>
</reference>
<organism evidence="3 4">
    <name type="scientific">Periplaneta americana</name>
    <name type="common">American cockroach</name>
    <name type="synonym">Blatta americana</name>
    <dbReference type="NCBI Taxonomy" id="6978"/>
    <lineage>
        <taxon>Eukaryota</taxon>
        <taxon>Metazoa</taxon>
        <taxon>Ecdysozoa</taxon>
        <taxon>Arthropoda</taxon>
        <taxon>Hexapoda</taxon>
        <taxon>Insecta</taxon>
        <taxon>Pterygota</taxon>
        <taxon>Neoptera</taxon>
        <taxon>Polyneoptera</taxon>
        <taxon>Dictyoptera</taxon>
        <taxon>Blattodea</taxon>
        <taxon>Blattoidea</taxon>
        <taxon>Blattidae</taxon>
        <taxon>Blattinae</taxon>
        <taxon>Periplaneta</taxon>
    </lineage>
</organism>
<comment type="caution">
    <text evidence="3">The sequence shown here is derived from an EMBL/GenBank/DDBJ whole genome shotgun (WGS) entry which is preliminary data.</text>
</comment>